<feature type="transmembrane region" description="Helical" evidence="1">
    <location>
        <begin position="81"/>
        <end position="103"/>
    </location>
</feature>
<accession>A0A7Y0AB97</accession>
<protein>
    <submittedName>
        <fullName evidence="2">Uncharacterized protein</fullName>
    </submittedName>
</protein>
<proteinExistence type="predicted"/>
<keyword evidence="1" id="KW-1133">Transmembrane helix</keyword>
<evidence type="ECO:0000313" key="2">
    <source>
        <dbReference type="EMBL" id="NML64209.1"/>
    </source>
</evidence>
<keyword evidence="1" id="KW-0472">Membrane</keyword>
<dbReference type="EMBL" id="JABBGH010000001">
    <property type="protein sequence ID" value="NML64209.1"/>
    <property type="molecule type" value="Genomic_DNA"/>
</dbReference>
<comment type="caution">
    <text evidence="2">The sequence shown here is derived from an EMBL/GenBank/DDBJ whole genome shotgun (WGS) entry which is preliminary data.</text>
</comment>
<gene>
    <name evidence="2" type="ORF">HHL22_03225</name>
</gene>
<dbReference type="AlphaFoldDB" id="A0A7Y0AB97"/>
<reference evidence="2 3" key="1">
    <citation type="submission" date="2020-04" db="EMBL/GenBank/DDBJ databases">
        <title>Hymenobacter polaris sp. nov., isolated from Arctic soil.</title>
        <authorList>
            <person name="Dahal R.H."/>
        </authorList>
    </citation>
    <scope>NUCLEOTIDE SEQUENCE [LARGE SCALE GENOMIC DNA]</scope>
    <source>
        <strain evidence="2 3">RP-2-7</strain>
    </source>
</reference>
<keyword evidence="3" id="KW-1185">Reference proteome</keyword>
<evidence type="ECO:0000256" key="1">
    <source>
        <dbReference type="SAM" id="Phobius"/>
    </source>
</evidence>
<name>A0A7Y0AB97_9BACT</name>
<evidence type="ECO:0000313" key="3">
    <source>
        <dbReference type="Proteomes" id="UP000559626"/>
    </source>
</evidence>
<dbReference type="RefSeq" id="WP_169529521.1">
    <property type="nucleotide sequence ID" value="NZ_JABBGH010000001.1"/>
</dbReference>
<dbReference type="Proteomes" id="UP000559626">
    <property type="component" value="Unassembled WGS sequence"/>
</dbReference>
<organism evidence="2 3">
    <name type="scientific">Hymenobacter polaris</name>
    <dbReference type="NCBI Taxonomy" id="2682546"/>
    <lineage>
        <taxon>Bacteria</taxon>
        <taxon>Pseudomonadati</taxon>
        <taxon>Bacteroidota</taxon>
        <taxon>Cytophagia</taxon>
        <taxon>Cytophagales</taxon>
        <taxon>Hymenobacteraceae</taxon>
        <taxon>Hymenobacter</taxon>
    </lineage>
</organism>
<feature type="transmembrane region" description="Helical" evidence="1">
    <location>
        <begin position="50"/>
        <end position="69"/>
    </location>
</feature>
<sequence length="108" mass="11756">MRNVLVELAWLAGCYALAIPATRVLLGSWLMPWGILDIQMHNTYFVMPGWTGLLPLFLAAATPLTLVRAAQARFAQRSTNLALGALALLWLLLGALVGFRAWLGLSGH</sequence>
<keyword evidence="1" id="KW-0812">Transmembrane</keyword>